<accession>A0A0F9SB71</accession>
<sequence length="101" mass="11707">MKEHTQGKIAVETHTVRDGTGGYKYARIYSANNYKHEIALVTIRIDSKEDRANAQYIVTSWNNHEALVKALSELVKYKLRIDKEDWRDFEHAEQALIEATT</sequence>
<gene>
    <name evidence="1" type="ORF">LCGC14_0872660</name>
</gene>
<name>A0A0F9SB71_9ZZZZ</name>
<comment type="caution">
    <text evidence="1">The sequence shown here is derived from an EMBL/GenBank/DDBJ whole genome shotgun (WGS) entry which is preliminary data.</text>
</comment>
<dbReference type="AlphaFoldDB" id="A0A0F9SB71"/>
<proteinExistence type="predicted"/>
<organism evidence="1">
    <name type="scientific">marine sediment metagenome</name>
    <dbReference type="NCBI Taxonomy" id="412755"/>
    <lineage>
        <taxon>unclassified sequences</taxon>
        <taxon>metagenomes</taxon>
        <taxon>ecological metagenomes</taxon>
    </lineage>
</organism>
<dbReference type="EMBL" id="LAZR01002704">
    <property type="protein sequence ID" value="KKN26638.1"/>
    <property type="molecule type" value="Genomic_DNA"/>
</dbReference>
<evidence type="ECO:0000313" key="1">
    <source>
        <dbReference type="EMBL" id="KKN26638.1"/>
    </source>
</evidence>
<protein>
    <submittedName>
        <fullName evidence="1">Uncharacterized protein</fullName>
    </submittedName>
</protein>
<reference evidence="1" key="1">
    <citation type="journal article" date="2015" name="Nature">
        <title>Complex archaea that bridge the gap between prokaryotes and eukaryotes.</title>
        <authorList>
            <person name="Spang A."/>
            <person name="Saw J.H."/>
            <person name="Jorgensen S.L."/>
            <person name="Zaremba-Niedzwiedzka K."/>
            <person name="Martijn J."/>
            <person name="Lind A.E."/>
            <person name="van Eijk R."/>
            <person name="Schleper C."/>
            <person name="Guy L."/>
            <person name="Ettema T.J."/>
        </authorList>
    </citation>
    <scope>NUCLEOTIDE SEQUENCE</scope>
</reference>